<organism evidence="4 5">
    <name type="scientific">Caulochytrium protostelioides</name>
    <dbReference type="NCBI Taxonomy" id="1555241"/>
    <lineage>
        <taxon>Eukaryota</taxon>
        <taxon>Fungi</taxon>
        <taxon>Fungi incertae sedis</taxon>
        <taxon>Chytridiomycota</taxon>
        <taxon>Chytridiomycota incertae sedis</taxon>
        <taxon>Chytridiomycetes</taxon>
        <taxon>Caulochytriales</taxon>
        <taxon>Caulochytriaceae</taxon>
        <taxon>Caulochytrium</taxon>
    </lineage>
</organism>
<dbReference type="Proteomes" id="UP000274922">
    <property type="component" value="Unassembled WGS sequence"/>
</dbReference>
<sequence>MRSLEGRPSGLVLLLLMTQACLSALAAPPIDHHLVEARASPSILASFPGTPTPTLAATTTTLASTANADIDHDHDHEGDDHALHHGPEGALGDGARMDTSAAPTPHLSLLADHSAHAIAGGGAVGEHDLLHRRQALRVSRDPAVIAAVKYLTTVPVRGGDNEGETEGVPVWTPAQGETFLAALKDPQLSQHLVETLVEASARLGEATDPRDRAMALVNPTIRDTHVEYVIHAVHRATVRHMQIVLEAKPGFMHQTADHLARADALVPLRRGSFPRASDADASGPSMGTGTDAATGVHWAKKNICRVVAEVMIRQTATTLQIKRSMLPSLYRLATMPPDTVDTTENVAVVAPGSSSSLADYRLKRRADSSLNYEWKPAEPHLHGHEIIGRFKEEVELFGASRDEQAISRVFDLLDVSPDPETARKWGEVVDDVLSKPGAMDAFKQLESKEARLSFMHLLPENQELSRSWITWLKTYQPVVDSIHPLENGKYFFDGLENWGKYAASFQNNALDALGHGVKVLETYSKFNLALYQAIEQSRPEELTRFTYSPIFDEVVSTFTFPNGEVEQGIRTYYGYRPEWATKDLRKVLGEIEKLRLIHENPRQAISINLKLGGTTYVYSTSDGPRAPGDDNWTRRVADVGDDIGLAQDKPAKEGVRGFLSNLFGAPDKEAEAAKADAATEAAKAAEAAEAAQAAEAAKAAEAAQAAEAAKAAQATGATEAAKAAEAAEAASGMAEIKTTCNKLTRMRNKTIGLIAGGIVVAVLLIAIVVLFATPSC</sequence>
<proteinExistence type="predicted"/>
<evidence type="ECO:0000256" key="1">
    <source>
        <dbReference type="SAM" id="MobiDB-lite"/>
    </source>
</evidence>
<dbReference type="EMBL" id="ML014319">
    <property type="protein sequence ID" value="RKO99115.1"/>
    <property type="molecule type" value="Genomic_DNA"/>
</dbReference>
<evidence type="ECO:0000256" key="3">
    <source>
        <dbReference type="SAM" id="SignalP"/>
    </source>
</evidence>
<feature type="signal peptide" evidence="3">
    <location>
        <begin position="1"/>
        <end position="26"/>
    </location>
</feature>
<feature type="chain" id="PRO_5020874855" evidence="3">
    <location>
        <begin position="27"/>
        <end position="776"/>
    </location>
</feature>
<keyword evidence="2" id="KW-1133">Transmembrane helix</keyword>
<dbReference type="AlphaFoldDB" id="A0A4P9X1T6"/>
<feature type="transmembrane region" description="Helical" evidence="2">
    <location>
        <begin position="751"/>
        <end position="772"/>
    </location>
</feature>
<reference evidence="5" key="1">
    <citation type="journal article" date="2018" name="Nat. Microbiol.">
        <title>Leveraging single-cell genomics to expand the fungal tree of life.</title>
        <authorList>
            <person name="Ahrendt S.R."/>
            <person name="Quandt C.A."/>
            <person name="Ciobanu D."/>
            <person name="Clum A."/>
            <person name="Salamov A."/>
            <person name="Andreopoulos B."/>
            <person name="Cheng J.F."/>
            <person name="Woyke T."/>
            <person name="Pelin A."/>
            <person name="Henrissat B."/>
            <person name="Reynolds N.K."/>
            <person name="Benny G.L."/>
            <person name="Smith M.E."/>
            <person name="James T.Y."/>
            <person name="Grigoriev I.V."/>
        </authorList>
    </citation>
    <scope>NUCLEOTIDE SEQUENCE [LARGE SCALE GENOMIC DNA]</scope>
    <source>
        <strain evidence="5">ATCC 52028</strain>
    </source>
</reference>
<name>A0A4P9X1T6_9FUNG</name>
<feature type="compositionally biased region" description="Basic and acidic residues" evidence="1">
    <location>
        <begin position="69"/>
        <end position="87"/>
    </location>
</feature>
<feature type="region of interest" description="Disordered" evidence="1">
    <location>
        <begin position="69"/>
        <end position="102"/>
    </location>
</feature>
<evidence type="ECO:0000313" key="5">
    <source>
        <dbReference type="Proteomes" id="UP000274922"/>
    </source>
</evidence>
<accession>A0A4P9X1T6</accession>
<keyword evidence="2" id="KW-0472">Membrane</keyword>
<keyword evidence="3" id="KW-0732">Signal</keyword>
<evidence type="ECO:0000256" key="2">
    <source>
        <dbReference type="SAM" id="Phobius"/>
    </source>
</evidence>
<dbReference type="PROSITE" id="PS51257">
    <property type="entry name" value="PROKAR_LIPOPROTEIN"/>
    <property type="match status" value="1"/>
</dbReference>
<evidence type="ECO:0000313" key="4">
    <source>
        <dbReference type="EMBL" id="RKO99115.1"/>
    </source>
</evidence>
<gene>
    <name evidence="4" type="ORF">CXG81DRAFT_20773</name>
</gene>
<protein>
    <submittedName>
        <fullName evidence="4">Uncharacterized protein</fullName>
    </submittedName>
</protein>
<keyword evidence="2" id="KW-0812">Transmembrane</keyword>
<keyword evidence="5" id="KW-1185">Reference proteome</keyword>